<dbReference type="Gene3D" id="2.80.10.50">
    <property type="match status" value="1"/>
</dbReference>
<name>A0ABY6BCY9_9GAMM</name>
<feature type="signal peptide" evidence="1">
    <location>
        <begin position="1"/>
        <end position="23"/>
    </location>
</feature>
<dbReference type="Proteomes" id="UP001064632">
    <property type="component" value="Chromosome"/>
</dbReference>
<dbReference type="RefSeq" id="WP_261694877.1">
    <property type="nucleotide sequence ID" value="NZ_CP104694.1"/>
</dbReference>
<dbReference type="Pfam" id="PF17164">
    <property type="entry name" value="DUF5122"/>
    <property type="match status" value="2"/>
</dbReference>
<evidence type="ECO:0000313" key="2">
    <source>
        <dbReference type="EMBL" id="UXI67908.1"/>
    </source>
</evidence>
<accession>A0ABY6BCY9</accession>
<feature type="chain" id="PRO_5045150425" description="Delta-60 repeat protein" evidence="1">
    <location>
        <begin position="24"/>
        <end position="467"/>
    </location>
</feature>
<reference evidence="2" key="1">
    <citation type="submission" date="2022-09" db="EMBL/GenBank/DDBJ databases">
        <title>Tahibacter sp. nov., isolated from a fresh water.</title>
        <authorList>
            <person name="Baek J.H."/>
            <person name="Lee J.K."/>
            <person name="Kim J.M."/>
            <person name="Jeon C.O."/>
        </authorList>
    </citation>
    <scope>NUCLEOTIDE SEQUENCE</scope>
    <source>
        <strain evidence="2">W38</strain>
    </source>
</reference>
<dbReference type="NCBIfam" id="TIGR02608">
    <property type="entry name" value="delta_60_rpt"/>
    <property type="match status" value="4"/>
</dbReference>
<evidence type="ECO:0000256" key="1">
    <source>
        <dbReference type="SAM" id="SignalP"/>
    </source>
</evidence>
<dbReference type="InterPro" id="IPR013431">
    <property type="entry name" value="Delta_60_rpt"/>
</dbReference>
<sequence>MRTCAAVRWMVWGLAGLATGAPAAESALDGGFNTGGFRPGWRVDFFNGNGSNNDQVAAIRRTPDGSLIAAGPLAFSGGTGIRIGLVKYRPDGTLDPNFGSGGKVVKDAFLSSVTDMVLDSQGRIVVVGATPTGTGGNLDFGIVRFLPNGQDDPSFAGDGGTAIGFNYGGTMDDRPTSVVVDDQNRPIVFGTIMDGLGKRVSGAARFTTTGEPDTTFGNMGVTPTGRSLLRIGNGTYEEQAARIVRMPNGSLVVSATVGTSATGTAFGLSLVSPEGRQTSSPQNSVIFSPRNYPATSVTSLAIHNNRSVIVAGNSPQTSDGLALLCRFTIGGQFDTDLFFDVSFGPNCHEPFNVTSVQDLAVRSNRGVVYVGYSSGGGIIDSAASVFRLTPSGTADEAFESNGGRVYLAPCMEANQSAYATRFLRITLAGDQPVAAGYSSRSCSSDIDREFAVMRLQKTDLIFANDFQ</sequence>
<gene>
    <name evidence="2" type="ORF">N4264_24795</name>
</gene>
<keyword evidence="3" id="KW-1185">Reference proteome</keyword>
<evidence type="ECO:0008006" key="4">
    <source>
        <dbReference type="Google" id="ProtNLM"/>
    </source>
</evidence>
<evidence type="ECO:0000313" key="3">
    <source>
        <dbReference type="Proteomes" id="UP001064632"/>
    </source>
</evidence>
<organism evidence="2 3">
    <name type="scientific">Tahibacter amnicola</name>
    <dbReference type="NCBI Taxonomy" id="2976241"/>
    <lineage>
        <taxon>Bacteria</taxon>
        <taxon>Pseudomonadati</taxon>
        <taxon>Pseudomonadota</taxon>
        <taxon>Gammaproteobacteria</taxon>
        <taxon>Lysobacterales</taxon>
        <taxon>Rhodanobacteraceae</taxon>
        <taxon>Tahibacter</taxon>
    </lineage>
</organism>
<dbReference type="EMBL" id="CP104694">
    <property type="protein sequence ID" value="UXI67908.1"/>
    <property type="molecule type" value="Genomic_DNA"/>
</dbReference>
<protein>
    <recommendedName>
        <fullName evidence="4">Delta-60 repeat protein</fullName>
    </recommendedName>
</protein>
<keyword evidence="1" id="KW-0732">Signal</keyword>
<proteinExistence type="predicted"/>